<evidence type="ECO:0000256" key="2">
    <source>
        <dbReference type="ARBA" id="ARBA00022679"/>
    </source>
</evidence>
<dbReference type="SUPFAM" id="SSF53167">
    <property type="entry name" value="Purine and uridine phosphorylases"/>
    <property type="match status" value="1"/>
</dbReference>
<evidence type="ECO:0000256" key="3">
    <source>
        <dbReference type="ARBA" id="ARBA00022726"/>
    </source>
</evidence>
<dbReference type="InterPro" id="IPR035994">
    <property type="entry name" value="Nucleoside_phosphorylase_sf"/>
</dbReference>
<comment type="pathway">
    <text evidence="4">Amino-acid biosynthesis; L-methionine biosynthesis via salvage pathway; S-methyl-5-thio-alpha-D-ribose 1-phosphate from S-methyl-5'-thioadenosine (phosphorylase route): step 1/1.</text>
</comment>
<comment type="subcellular location">
    <subcellularLocation>
        <location evidence="4">Cytoplasm</location>
    </subcellularLocation>
    <subcellularLocation>
        <location evidence="4">Nucleus</location>
    </subcellularLocation>
</comment>
<comment type="function">
    <text evidence="4">Catalyzes the reversible phosphorylation of S-methyl-5'-thioadenosine (MTA) to adenine and 5-methylthioribose-1-phosphate. Involved in the breakdown of MTA, a major by-product of polyamine biosynthesis. Responsible for the first step in the methionine salvage pathway after MTA has been generated from S-adenosylmethionine. Has broad substrate specificity with 6-aminopurine nucleosides as preferred substrates.</text>
</comment>
<sequence>MSSNNENSMIDVRIGIIGGSGLYNFDHLKTIKEIYHETPWGYPSSKITITEDPRGYKIAFLARHGKGHIYNPSEIPSRANIAALKNIGVEVIIAFSAVGSLREEIKPKDFILPDQIIDRTKGIRPSTFFENGLIAHVSFADPFDQVLSELIYKHKNVLEEGGYNLHQNKTLVCMEGPAFSTRAESNLYRSWGCDVVNMSAIPEAKLAKELEIAYQMVCMSTDYDCWRQNEESVTVEIVLSNMNKNSANAKKLLEAILPDLEQALNDGKFESNKGSMDYSFVTNKEAMNKEQVKKLEYVFPDILSKLGVSPDWF</sequence>
<evidence type="ECO:0000259" key="5">
    <source>
        <dbReference type="Pfam" id="PF01048"/>
    </source>
</evidence>
<keyword evidence="4" id="KW-0963">Cytoplasm</keyword>
<dbReference type="GO" id="GO:0006166">
    <property type="term" value="P:purine ribonucleoside salvage"/>
    <property type="evidence" value="ECO:0007669"/>
    <property type="project" value="UniProtKB-KW"/>
</dbReference>
<feature type="binding site" evidence="4">
    <location>
        <begin position="222"/>
        <end position="224"/>
    </location>
    <ligand>
        <name>substrate</name>
    </ligand>
</feature>
<dbReference type="PROSITE" id="PS01240">
    <property type="entry name" value="PNP_MTAP_2"/>
    <property type="match status" value="1"/>
</dbReference>
<dbReference type="InterPro" id="IPR000845">
    <property type="entry name" value="Nucleoside_phosphorylase_d"/>
</dbReference>
<dbReference type="OrthoDB" id="431409at2759"/>
<name>A0A397SXA3_9GLOM</name>
<evidence type="ECO:0000313" key="7">
    <source>
        <dbReference type="Proteomes" id="UP000265703"/>
    </source>
</evidence>
<dbReference type="Gene3D" id="3.40.50.1580">
    <property type="entry name" value="Nucleoside phosphorylase domain"/>
    <property type="match status" value="1"/>
</dbReference>
<dbReference type="GO" id="GO:0005634">
    <property type="term" value="C:nucleus"/>
    <property type="evidence" value="ECO:0007669"/>
    <property type="project" value="UniProtKB-SubCell"/>
</dbReference>
<feature type="binding site" evidence="4">
    <location>
        <begin position="63"/>
        <end position="64"/>
    </location>
    <ligand>
        <name>phosphate</name>
        <dbReference type="ChEBI" id="CHEBI:43474"/>
    </ligand>
</feature>
<feature type="binding site" evidence="4">
    <location>
        <position position="199"/>
    </location>
    <ligand>
        <name>phosphate</name>
        <dbReference type="ChEBI" id="CHEBI:43474"/>
    </ligand>
</feature>
<evidence type="ECO:0000256" key="4">
    <source>
        <dbReference type="HAMAP-Rule" id="MF_03155"/>
    </source>
</evidence>
<feature type="site" description="Important for substrate specificity" evidence="4">
    <location>
        <position position="235"/>
    </location>
</feature>
<comment type="similarity">
    <text evidence="4">Belongs to the PNP/MTAP phosphorylase family. MTAP subfamily.</text>
</comment>
<evidence type="ECO:0000313" key="6">
    <source>
        <dbReference type="EMBL" id="RIA90593.1"/>
    </source>
</evidence>
<keyword evidence="1 4" id="KW-0328">Glycosyltransferase</keyword>
<evidence type="ECO:0000256" key="1">
    <source>
        <dbReference type="ARBA" id="ARBA00022676"/>
    </source>
</evidence>
<comment type="caution">
    <text evidence="6">The sequence shown here is derived from an EMBL/GenBank/DDBJ whole genome shotgun (WGS) entry which is preliminary data.</text>
</comment>
<proteinExistence type="inferred from homology"/>
<dbReference type="GO" id="GO:0005829">
    <property type="term" value="C:cytosol"/>
    <property type="evidence" value="ECO:0007669"/>
    <property type="project" value="TreeGrafter"/>
</dbReference>
<dbReference type="EC" id="2.4.2.28" evidence="4"/>
<keyword evidence="7" id="KW-1185">Reference proteome</keyword>
<feature type="binding site" evidence="4">
    <location>
        <position position="20"/>
    </location>
    <ligand>
        <name>phosphate</name>
        <dbReference type="ChEBI" id="CHEBI:43474"/>
    </ligand>
</feature>
<protein>
    <recommendedName>
        <fullName evidence="4">S-methyl-5'-thioadenosine phosphorylase</fullName>
        <ecNumber evidence="4">2.4.2.28</ecNumber>
    </recommendedName>
    <alternativeName>
        <fullName evidence="4">5'-methylthioadenosine phosphorylase</fullName>
        <shortName evidence="4">MTA phosphorylase</shortName>
        <shortName evidence="4">MTAP</shortName>
        <shortName evidence="4">MTAPase</shortName>
    </alternativeName>
</protein>
<gene>
    <name evidence="6" type="ORF">C1645_712023</name>
</gene>
<feature type="domain" description="Nucleoside phosphorylase" evidence="5">
    <location>
        <begin position="13"/>
        <end position="257"/>
    </location>
</feature>
<dbReference type="Pfam" id="PF01048">
    <property type="entry name" value="PNP_UDP_1"/>
    <property type="match status" value="1"/>
</dbReference>
<dbReference type="NCBIfam" id="TIGR01694">
    <property type="entry name" value="MTAP"/>
    <property type="match status" value="1"/>
</dbReference>
<dbReference type="PANTHER" id="PTHR42679:SF2">
    <property type="entry name" value="S-METHYL-5'-THIOADENOSINE PHOSPHORYLASE"/>
    <property type="match status" value="1"/>
</dbReference>
<comment type="subunit">
    <text evidence="4">Homotrimer.</text>
</comment>
<dbReference type="Proteomes" id="UP000265703">
    <property type="component" value="Unassembled WGS sequence"/>
</dbReference>
<organism evidence="6 7">
    <name type="scientific">Glomus cerebriforme</name>
    <dbReference type="NCBI Taxonomy" id="658196"/>
    <lineage>
        <taxon>Eukaryota</taxon>
        <taxon>Fungi</taxon>
        <taxon>Fungi incertae sedis</taxon>
        <taxon>Mucoromycota</taxon>
        <taxon>Glomeromycotina</taxon>
        <taxon>Glomeromycetes</taxon>
        <taxon>Glomerales</taxon>
        <taxon>Glomeraceae</taxon>
        <taxon>Glomus</taxon>
    </lineage>
</organism>
<dbReference type="GO" id="GO:0017061">
    <property type="term" value="F:S-methyl-5-thioadenosine phosphorylase activity"/>
    <property type="evidence" value="ECO:0007669"/>
    <property type="project" value="UniProtKB-UniRule"/>
</dbReference>
<feature type="binding site" evidence="4">
    <location>
        <position position="198"/>
    </location>
    <ligand>
        <name>substrate</name>
    </ligand>
</feature>
<dbReference type="InterPro" id="IPR010044">
    <property type="entry name" value="MTAP"/>
</dbReference>
<keyword evidence="4" id="KW-0539">Nucleus</keyword>
<dbReference type="STRING" id="658196.A0A397SXA3"/>
<dbReference type="EMBL" id="QKYT01000176">
    <property type="protein sequence ID" value="RIA90593.1"/>
    <property type="molecule type" value="Genomic_DNA"/>
</dbReference>
<dbReference type="CDD" id="cd09010">
    <property type="entry name" value="MTAP_SsMTAPII_like_MTIP"/>
    <property type="match status" value="1"/>
</dbReference>
<accession>A0A397SXA3</accession>
<feature type="site" description="Important for substrate specificity" evidence="4">
    <location>
        <position position="180"/>
    </location>
</feature>
<reference evidence="6 7" key="1">
    <citation type="submission" date="2018-06" db="EMBL/GenBank/DDBJ databases">
        <title>Comparative genomics reveals the genomic features of Rhizophagus irregularis, R. cerebriforme, R. diaphanum and Gigaspora rosea, and their symbiotic lifestyle signature.</title>
        <authorList>
            <person name="Morin E."/>
            <person name="San Clemente H."/>
            <person name="Chen E.C.H."/>
            <person name="De La Providencia I."/>
            <person name="Hainaut M."/>
            <person name="Kuo A."/>
            <person name="Kohler A."/>
            <person name="Murat C."/>
            <person name="Tang N."/>
            <person name="Roy S."/>
            <person name="Loubradou J."/>
            <person name="Henrissat B."/>
            <person name="Grigoriev I.V."/>
            <person name="Corradi N."/>
            <person name="Roux C."/>
            <person name="Martin F.M."/>
        </authorList>
    </citation>
    <scope>NUCLEOTIDE SEQUENCE [LARGE SCALE GENOMIC DNA]</scope>
    <source>
        <strain evidence="6 7">DAOM 227022</strain>
    </source>
</reference>
<dbReference type="FunFam" id="3.40.50.1580:FF:000008">
    <property type="entry name" value="S-methyl-5'-thioadenosine phosphorylase"/>
    <property type="match status" value="1"/>
</dbReference>
<dbReference type="HAMAP" id="MF_01963">
    <property type="entry name" value="MTAP"/>
    <property type="match status" value="1"/>
</dbReference>
<keyword evidence="2 4" id="KW-0808">Transferase</keyword>
<comment type="catalytic activity">
    <reaction evidence="4">
        <text>S-methyl-5'-thioadenosine + phosphate = 5-(methylsulfanyl)-alpha-D-ribose 1-phosphate + adenine</text>
        <dbReference type="Rhea" id="RHEA:11852"/>
        <dbReference type="ChEBI" id="CHEBI:16708"/>
        <dbReference type="ChEBI" id="CHEBI:17509"/>
        <dbReference type="ChEBI" id="CHEBI:43474"/>
        <dbReference type="ChEBI" id="CHEBI:58533"/>
        <dbReference type="EC" id="2.4.2.28"/>
    </reaction>
</comment>
<dbReference type="PANTHER" id="PTHR42679">
    <property type="entry name" value="S-METHYL-5'-THIOADENOSINE PHOSPHORYLASE"/>
    <property type="match status" value="1"/>
</dbReference>
<dbReference type="AlphaFoldDB" id="A0A397SXA3"/>
<dbReference type="InterPro" id="IPR018099">
    <property type="entry name" value="Purine_phosphorylase-2_CS"/>
</dbReference>
<dbReference type="GO" id="GO:0019509">
    <property type="term" value="P:L-methionine salvage from methylthioadenosine"/>
    <property type="evidence" value="ECO:0007669"/>
    <property type="project" value="UniProtKB-UniRule"/>
</dbReference>
<dbReference type="UniPathway" id="UPA00904">
    <property type="reaction ID" value="UER00873"/>
</dbReference>
<keyword evidence="3 4" id="KW-0660">Purine salvage</keyword>
<feature type="binding site" evidence="4">
    <location>
        <begin position="96"/>
        <end position="97"/>
    </location>
    <ligand>
        <name>phosphate</name>
        <dbReference type="ChEBI" id="CHEBI:43474"/>
    </ligand>
</feature>